<accession>A0A1M5SH27</accession>
<dbReference type="EMBL" id="FQWX01000041">
    <property type="protein sequence ID" value="SHH37799.1"/>
    <property type="molecule type" value="Genomic_DNA"/>
</dbReference>
<evidence type="ECO:0000313" key="3">
    <source>
        <dbReference type="Proteomes" id="UP000243255"/>
    </source>
</evidence>
<evidence type="ECO:0000256" key="1">
    <source>
        <dbReference type="SAM" id="MobiDB-lite"/>
    </source>
</evidence>
<protein>
    <submittedName>
        <fullName evidence="2">Uncharacterized protein</fullName>
    </submittedName>
</protein>
<reference evidence="3" key="1">
    <citation type="submission" date="2016-11" db="EMBL/GenBank/DDBJ databases">
        <authorList>
            <person name="Varghese N."/>
            <person name="Submissions S."/>
        </authorList>
    </citation>
    <scope>NUCLEOTIDE SEQUENCE [LARGE SCALE GENOMIC DNA]</scope>
    <source>
        <strain evidence="3">DSM 2635</strain>
    </source>
</reference>
<name>A0A1M5SH27_9FIRM</name>
<organism evidence="2 3">
    <name type="scientific">Asaccharospora irregularis DSM 2635</name>
    <dbReference type="NCBI Taxonomy" id="1121321"/>
    <lineage>
        <taxon>Bacteria</taxon>
        <taxon>Bacillati</taxon>
        <taxon>Bacillota</taxon>
        <taxon>Clostridia</taxon>
        <taxon>Peptostreptococcales</taxon>
        <taxon>Peptostreptococcaceae</taxon>
        <taxon>Asaccharospora</taxon>
    </lineage>
</organism>
<proteinExistence type="predicted"/>
<dbReference type="Proteomes" id="UP000243255">
    <property type="component" value="Unassembled WGS sequence"/>
</dbReference>
<dbReference type="RefSeq" id="WP_242948882.1">
    <property type="nucleotide sequence ID" value="NZ_BAABCH010000078.1"/>
</dbReference>
<feature type="compositionally biased region" description="Basic residues" evidence="1">
    <location>
        <begin position="71"/>
        <end position="83"/>
    </location>
</feature>
<keyword evidence="3" id="KW-1185">Reference proteome</keyword>
<gene>
    <name evidence="2" type="ORF">SAMN04488530_1412</name>
</gene>
<feature type="region of interest" description="Disordered" evidence="1">
    <location>
        <begin position="56"/>
        <end position="83"/>
    </location>
</feature>
<dbReference type="AlphaFoldDB" id="A0A1M5SH27"/>
<sequence length="83" mass="9669">MQPMAHLAYITRNFMVIRKTKTVNLSFASYEVAYQMKECFSPIIMESEFRAVQDAKKKRSNVVTDDNGTHRSNKKYSSKKKTN</sequence>
<evidence type="ECO:0000313" key="2">
    <source>
        <dbReference type="EMBL" id="SHH37799.1"/>
    </source>
</evidence>